<dbReference type="InterPro" id="IPR016024">
    <property type="entry name" value="ARM-type_fold"/>
</dbReference>
<name>A0ABQ9Y5U8_9EUKA</name>
<dbReference type="SUPFAM" id="SSF48371">
    <property type="entry name" value="ARM repeat"/>
    <property type="match status" value="1"/>
</dbReference>
<comment type="caution">
    <text evidence="1">The sequence shown here is derived from an EMBL/GenBank/DDBJ whole genome shotgun (WGS) entry which is preliminary data.</text>
</comment>
<proteinExistence type="predicted"/>
<evidence type="ECO:0000313" key="1">
    <source>
        <dbReference type="EMBL" id="KAK2959127.1"/>
    </source>
</evidence>
<evidence type="ECO:0000313" key="2">
    <source>
        <dbReference type="Proteomes" id="UP001281761"/>
    </source>
</evidence>
<reference evidence="1 2" key="1">
    <citation type="journal article" date="2022" name="bioRxiv">
        <title>Genomics of Preaxostyla Flagellates Illuminates Evolutionary Transitions and the Path Towards Mitochondrial Loss.</title>
        <authorList>
            <person name="Novak L.V.F."/>
            <person name="Treitli S.C."/>
            <person name="Pyrih J."/>
            <person name="Halakuc P."/>
            <person name="Pipaliya S.V."/>
            <person name="Vacek V."/>
            <person name="Brzon O."/>
            <person name="Soukal P."/>
            <person name="Eme L."/>
            <person name="Dacks J.B."/>
            <person name="Karnkowska A."/>
            <person name="Elias M."/>
            <person name="Hampl V."/>
        </authorList>
    </citation>
    <scope>NUCLEOTIDE SEQUENCE [LARGE SCALE GENOMIC DNA]</scope>
    <source>
        <strain evidence="1">NAU3</strain>
        <tissue evidence="1">Gut</tissue>
    </source>
</reference>
<dbReference type="EMBL" id="JARBJD010000032">
    <property type="protein sequence ID" value="KAK2959127.1"/>
    <property type="molecule type" value="Genomic_DNA"/>
</dbReference>
<gene>
    <name evidence="1" type="ORF">BLNAU_5922</name>
</gene>
<keyword evidence="2" id="KW-1185">Reference proteome</keyword>
<organism evidence="1 2">
    <name type="scientific">Blattamonas nauphoetae</name>
    <dbReference type="NCBI Taxonomy" id="2049346"/>
    <lineage>
        <taxon>Eukaryota</taxon>
        <taxon>Metamonada</taxon>
        <taxon>Preaxostyla</taxon>
        <taxon>Oxymonadida</taxon>
        <taxon>Blattamonas</taxon>
    </lineage>
</organism>
<protein>
    <submittedName>
        <fullName evidence="1">Uncharacterized protein</fullName>
    </submittedName>
</protein>
<sequence>MDWIEELLQALHGESCDQMSEIAATAKGSGALFLNLNPYQKMPFKDKSKLYNSLVSLVKVQYPFDDIVQYKVVQFLEAIRPDIFYQKIKISYLSQLVPDDNGPCTGFNASIFTLLSSSNPKIVSAGLSFLASIVSGLKIPARLQYLSTEFISTILTILQPHTLPIASHTDLHNGLMKIIKSSLKLATPTKLTKILAKTPDDRNNICEVIYNTVVVPSSQYLSFLVRNRYVVITGCLSESFQNLLSTLLQSCPSHVPILECFISHSIVTGVVSLIPFVEEDYHSKTTLTHDIMESLLPRWKRRDLEVSLCGKRMAEALRTEGLEDSIEQTQLEDKDGNGLSATVLFRFSISERLGFNVRCPFA</sequence>
<accession>A0ABQ9Y5U8</accession>
<dbReference type="Proteomes" id="UP001281761">
    <property type="component" value="Unassembled WGS sequence"/>
</dbReference>